<evidence type="ECO:0000256" key="4">
    <source>
        <dbReference type="ARBA" id="ARBA00022729"/>
    </source>
</evidence>
<proteinExistence type="predicted"/>
<evidence type="ECO:0000256" key="7">
    <source>
        <dbReference type="ARBA" id="ARBA00040944"/>
    </source>
</evidence>
<feature type="domain" description="Glycosyltransferase 61 catalytic" evidence="11">
    <location>
        <begin position="350"/>
        <end position="460"/>
    </location>
</feature>
<dbReference type="Proteomes" id="UP000515153">
    <property type="component" value="Unplaced"/>
</dbReference>
<evidence type="ECO:0000256" key="1">
    <source>
        <dbReference type="ARBA" id="ARBA00011970"/>
    </source>
</evidence>
<dbReference type="EC" id="2.4.1.255" evidence="1"/>
<dbReference type="Pfam" id="PF04577">
    <property type="entry name" value="Glyco_transf_61"/>
    <property type="match status" value="1"/>
</dbReference>
<keyword evidence="12" id="KW-1185">Reference proteome</keyword>
<keyword evidence="6" id="KW-0325">Glycoprotein</keyword>
<evidence type="ECO:0000256" key="10">
    <source>
        <dbReference type="ARBA" id="ARBA00049432"/>
    </source>
</evidence>
<evidence type="ECO:0000256" key="6">
    <source>
        <dbReference type="ARBA" id="ARBA00023180"/>
    </source>
</evidence>
<dbReference type="AlphaFoldDB" id="A0A6P8ASP5"/>
<dbReference type="PANTHER" id="PTHR20961:SF148">
    <property type="entry name" value="EGF DOMAIN-SPECIFIC O-LINKED N-ACETYLGLUCOSAMINE TRANSFERASE"/>
    <property type="match status" value="1"/>
</dbReference>
<dbReference type="GO" id="GO:0097363">
    <property type="term" value="F:protein O-acetylglucosaminyltransferase activity"/>
    <property type="evidence" value="ECO:0007669"/>
    <property type="project" value="UniProtKB-EC"/>
</dbReference>
<protein>
    <recommendedName>
        <fullName evidence="7">EGF domain-specific O-linked N-acetylglucosamine transferase</fullName>
        <ecNumber evidence="1">2.4.1.255</ecNumber>
    </recommendedName>
    <alternativeName>
        <fullName evidence="8">Extracellular O-linked N-acetylglucosamine transferase</fullName>
    </alternativeName>
</protein>
<accession>A0A6P8ASP5</accession>
<reference evidence="13" key="1">
    <citation type="journal article" date="2019" name="Mol. Biol. Evol.">
        <title>Blast fungal genomes show frequent chromosomal changes, gene gains and losses, and effector gene turnover.</title>
        <authorList>
            <person name="Gomez Luciano L.B."/>
            <person name="Jason Tsai I."/>
            <person name="Chuma I."/>
            <person name="Tosa Y."/>
            <person name="Chen Y.H."/>
            <person name="Li J.Y."/>
            <person name="Li M.Y."/>
            <person name="Jade Lu M.Y."/>
            <person name="Nakayashiki H."/>
            <person name="Li W.H."/>
        </authorList>
    </citation>
    <scope>NUCLEOTIDE SEQUENCE</scope>
    <source>
        <strain evidence="13">NI907</strain>
    </source>
</reference>
<dbReference type="RefSeq" id="XP_030977909.1">
    <property type="nucleotide sequence ID" value="XM_031129127.1"/>
</dbReference>
<keyword evidence="2" id="KW-0328">Glycosyltransferase</keyword>
<keyword evidence="3" id="KW-0808">Transferase</keyword>
<reference evidence="13" key="3">
    <citation type="submission" date="2025-08" db="UniProtKB">
        <authorList>
            <consortium name="RefSeq"/>
        </authorList>
    </citation>
    <scope>IDENTIFICATION</scope>
    <source>
        <strain evidence="13">NI907</strain>
    </source>
</reference>
<evidence type="ECO:0000256" key="8">
    <source>
        <dbReference type="ARBA" id="ARBA00042574"/>
    </source>
</evidence>
<sequence length="608" mass="68555">MALKSLQLPHLRRFYAPAILAILILFLLFLIKRSHPSLAGSVWQSRLPPKFPWSRRPTPPLPTLPELEILGLDNTSGNSTTPDPGSQYCTDRFGPAYLSNLRDHSIEYCGASPRDQDRSSRLTCFHIDIRGEGEEDSFCIAQGAVLDPEKKGFVLDCAPRSPTEEETKRGLIPFERIRGSWYDTGPRVVFDRYVNFLDRPRKKVQQSNIAAGENQQRSPPISILVKREGSGHPWHSLMEIWSLTHTMDVLRLSANPDALGAPFFHTPDDIRRARVVILDDHEDGPFFDLWRLTAGHNPVRLSAALEALQDNNKTSSSDTALIAGAGQPHNVVVPLPGATNPVWQNDWEERNCTDASLVKLFVRRVLHHLGVESFKPKAVTEANVMRKRLRLTFVIRRGSRKLLGRERLLEAVRHAYPDVEVRSVDLATLSFVEQVRLVHDETDILVGTHGAGLTHVMFLRAAWEGAGPGSAIVEIQPDTMDYKGFRNLAYMLGHRYFSAKAKLISKEDSGKDEKNSDKIAAAADHNPIAAAAKRGEAMTDEQGSGGNEHKREIEALRELEEEDMFLYRRGMHLEKRAEWHSADVRMEEKEFVELLGSAIEHMRDKEHR</sequence>
<comment type="catalytic activity">
    <reaction evidence="9">
        <text>L-seryl-[protein] + UDP-N-acetyl-alpha-D-glucosamine = 3-O-(N-acetyl-beta-D-glucosaminyl)-L-seryl-[protein] + UDP + H(+)</text>
        <dbReference type="Rhea" id="RHEA:48904"/>
        <dbReference type="Rhea" id="RHEA-COMP:9863"/>
        <dbReference type="Rhea" id="RHEA-COMP:12251"/>
        <dbReference type="ChEBI" id="CHEBI:15378"/>
        <dbReference type="ChEBI" id="CHEBI:29999"/>
        <dbReference type="ChEBI" id="CHEBI:57705"/>
        <dbReference type="ChEBI" id="CHEBI:58223"/>
        <dbReference type="ChEBI" id="CHEBI:90838"/>
        <dbReference type="EC" id="2.4.1.255"/>
    </reaction>
</comment>
<comment type="catalytic activity">
    <reaction evidence="10">
        <text>L-threonyl-[protein] + UDP-N-acetyl-alpha-D-glucosamine = 3-O-(N-acetyl-beta-D-glucosaminyl)-L-threonyl-[protein] + UDP + H(+)</text>
        <dbReference type="Rhea" id="RHEA:48908"/>
        <dbReference type="Rhea" id="RHEA-COMP:11060"/>
        <dbReference type="Rhea" id="RHEA-COMP:12252"/>
        <dbReference type="ChEBI" id="CHEBI:15378"/>
        <dbReference type="ChEBI" id="CHEBI:30013"/>
        <dbReference type="ChEBI" id="CHEBI:57705"/>
        <dbReference type="ChEBI" id="CHEBI:58223"/>
        <dbReference type="ChEBI" id="CHEBI:90840"/>
        <dbReference type="EC" id="2.4.1.255"/>
    </reaction>
</comment>
<reference evidence="13" key="2">
    <citation type="submission" date="2019-10" db="EMBL/GenBank/DDBJ databases">
        <authorList>
            <consortium name="NCBI Genome Project"/>
        </authorList>
    </citation>
    <scope>NUCLEOTIDE SEQUENCE</scope>
    <source>
        <strain evidence="13">NI907</strain>
    </source>
</reference>
<evidence type="ECO:0000256" key="3">
    <source>
        <dbReference type="ARBA" id="ARBA00022679"/>
    </source>
</evidence>
<keyword evidence="5" id="KW-0256">Endoplasmic reticulum</keyword>
<dbReference type="KEGG" id="pgri:PgNI_09138"/>
<organism evidence="12 13">
    <name type="scientific">Pyricularia grisea</name>
    <name type="common">Crabgrass-specific blast fungus</name>
    <name type="synonym">Magnaporthe grisea</name>
    <dbReference type="NCBI Taxonomy" id="148305"/>
    <lineage>
        <taxon>Eukaryota</taxon>
        <taxon>Fungi</taxon>
        <taxon>Dikarya</taxon>
        <taxon>Ascomycota</taxon>
        <taxon>Pezizomycotina</taxon>
        <taxon>Sordariomycetes</taxon>
        <taxon>Sordariomycetidae</taxon>
        <taxon>Magnaporthales</taxon>
        <taxon>Pyriculariaceae</taxon>
        <taxon>Pyricularia</taxon>
    </lineage>
</organism>
<evidence type="ECO:0000259" key="11">
    <source>
        <dbReference type="Pfam" id="PF04577"/>
    </source>
</evidence>
<dbReference type="InterPro" id="IPR049625">
    <property type="entry name" value="Glyco_transf_61_cat"/>
</dbReference>
<dbReference type="PANTHER" id="PTHR20961">
    <property type="entry name" value="GLYCOSYLTRANSFERASE"/>
    <property type="match status" value="1"/>
</dbReference>
<dbReference type="InterPro" id="IPR007657">
    <property type="entry name" value="Glycosyltransferase_61"/>
</dbReference>
<dbReference type="GeneID" id="41964035"/>
<evidence type="ECO:0000256" key="5">
    <source>
        <dbReference type="ARBA" id="ARBA00022824"/>
    </source>
</evidence>
<evidence type="ECO:0000256" key="9">
    <source>
        <dbReference type="ARBA" id="ARBA00048317"/>
    </source>
</evidence>
<dbReference type="GO" id="GO:0005788">
    <property type="term" value="C:endoplasmic reticulum lumen"/>
    <property type="evidence" value="ECO:0007669"/>
    <property type="project" value="TreeGrafter"/>
</dbReference>
<name>A0A6P8ASP5_PYRGI</name>
<gene>
    <name evidence="13" type="ORF">PgNI_09138</name>
</gene>
<evidence type="ECO:0000313" key="12">
    <source>
        <dbReference type="Proteomes" id="UP000515153"/>
    </source>
</evidence>
<evidence type="ECO:0000313" key="13">
    <source>
        <dbReference type="RefSeq" id="XP_030977909.1"/>
    </source>
</evidence>
<evidence type="ECO:0000256" key="2">
    <source>
        <dbReference type="ARBA" id="ARBA00022676"/>
    </source>
</evidence>
<keyword evidence="4" id="KW-0732">Signal</keyword>